<proteinExistence type="predicted"/>
<reference evidence="2" key="1">
    <citation type="submission" date="2012-02" db="EMBL/GenBank/DDBJ databases">
        <title>Complete sequence of plasmid of Methanomethylovorans hollandica DSM 15978.</title>
        <authorList>
            <person name="Lucas S."/>
            <person name="Copeland A."/>
            <person name="Lapidus A."/>
            <person name="Glavina del Rio T."/>
            <person name="Dalin E."/>
            <person name="Tice H."/>
            <person name="Bruce D."/>
            <person name="Goodwin L."/>
            <person name="Pitluck S."/>
            <person name="Peters L."/>
            <person name="Mikhailova N."/>
            <person name="Held B."/>
            <person name="Kyrpides N."/>
            <person name="Mavromatis K."/>
            <person name="Ivanova N."/>
            <person name="Brettin T."/>
            <person name="Detter J.C."/>
            <person name="Han C."/>
            <person name="Larimer F."/>
            <person name="Land M."/>
            <person name="Hauser L."/>
            <person name="Markowitz V."/>
            <person name="Cheng J.-F."/>
            <person name="Hugenholtz P."/>
            <person name="Woyke T."/>
            <person name="Wu D."/>
            <person name="Spring S."/>
            <person name="Schroeder M."/>
            <person name="Brambilla E."/>
            <person name="Klenk H.-P."/>
            <person name="Eisen J.A."/>
        </authorList>
    </citation>
    <scope>NUCLEOTIDE SEQUENCE [LARGE SCALE GENOMIC DNA]</scope>
    <source>
        <strain evidence="2">DSM 15978 / NBRC 107637 / DMS1</strain>
        <plasmid evidence="2">Plasmid pMETHO01</plasmid>
    </source>
</reference>
<dbReference type="KEGG" id="mhz:Metho_2514"/>
<gene>
    <name evidence="1" type="ordered locus">Metho_2514</name>
</gene>
<protein>
    <submittedName>
        <fullName evidence="1">Uncharacterized protein</fullName>
    </submittedName>
</protein>
<dbReference type="EMBL" id="CP003363">
    <property type="protein sequence ID" value="AGB50653.1"/>
    <property type="molecule type" value="Genomic_DNA"/>
</dbReference>
<name>L0L2K7_METHD</name>
<accession>L0L2K7</accession>
<dbReference type="Proteomes" id="UP000010866">
    <property type="component" value="Plasmid pMETHO01"/>
</dbReference>
<evidence type="ECO:0000313" key="2">
    <source>
        <dbReference type="Proteomes" id="UP000010866"/>
    </source>
</evidence>
<geneLocation type="plasmid" evidence="1 2">
    <name>pMETHO01</name>
</geneLocation>
<keyword evidence="1" id="KW-0614">Plasmid</keyword>
<sequence length="49" mass="5748">METNYMCQKIVDTVLEPICSRGIIQMFHGNQIDVKVLDEPKNTLRTFYN</sequence>
<dbReference type="AlphaFoldDB" id="L0L2K7"/>
<organism evidence="1 2">
    <name type="scientific">Methanomethylovorans hollandica (strain DSM 15978 / NBRC 107637 / DMS1)</name>
    <dbReference type="NCBI Taxonomy" id="867904"/>
    <lineage>
        <taxon>Archaea</taxon>
        <taxon>Methanobacteriati</taxon>
        <taxon>Methanobacteriota</taxon>
        <taxon>Stenosarchaea group</taxon>
        <taxon>Methanomicrobia</taxon>
        <taxon>Methanosarcinales</taxon>
        <taxon>Methanosarcinaceae</taxon>
        <taxon>Methanomethylovorans</taxon>
    </lineage>
</organism>
<dbReference type="HOGENOM" id="CLU_3130847_0_0_2"/>
<evidence type="ECO:0000313" key="1">
    <source>
        <dbReference type="EMBL" id="AGB50653.1"/>
    </source>
</evidence>
<keyword evidence="2" id="KW-1185">Reference proteome</keyword>